<dbReference type="OrthoDB" id="377733at2759"/>
<reference evidence="1" key="1">
    <citation type="journal article" date="2013" name="PLoS ONE">
        <title>Direct detection of alternative open reading frames translation products in human significantly expands the proteome.</title>
        <authorList>
            <person name="Vanderperre B."/>
            <person name="Lucier J.-F."/>
            <person name="Motard J."/>
            <person name="Tremblay G."/>
            <person name="Vanderperre S."/>
            <person name="Wisztorski M."/>
            <person name="Salzet M."/>
            <person name="Boisvert F.-M."/>
            <person name="Roucou X."/>
        </authorList>
    </citation>
    <scope>NUCLEOTIDE SEQUENCE</scope>
</reference>
<accession>L8EAS3</accession>
<dbReference type="ChiTaRS" id="ATP11A">
    <property type="organism name" value="human"/>
</dbReference>
<dbReference type="EMBL" id="HF583996">
    <property type="protein sequence ID" value="CCQ43493.1"/>
    <property type="molecule type" value="Genomic_DNA"/>
</dbReference>
<evidence type="ECO:0000313" key="1">
    <source>
        <dbReference type="EMBL" id="CCQ43493.1"/>
    </source>
</evidence>
<dbReference type="AlphaFoldDB" id="L8EAS3"/>
<organism evidence="1">
    <name type="scientific">Homo sapiens</name>
    <name type="common">Human</name>
    <dbReference type="NCBI Taxonomy" id="9606"/>
    <lineage>
        <taxon>Eukaryota</taxon>
        <taxon>Metazoa</taxon>
        <taxon>Chordata</taxon>
        <taxon>Craniata</taxon>
        <taxon>Vertebrata</taxon>
        <taxon>Euteleostomi</taxon>
        <taxon>Mammalia</taxon>
        <taxon>Eutheria</taxon>
        <taxon>Euarchontoglires</taxon>
        <taxon>Primates</taxon>
        <taxon>Haplorrhini</taxon>
        <taxon>Catarrhini</taxon>
        <taxon>Hominidae</taxon>
        <taxon>Homo</taxon>
    </lineage>
</organism>
<name>L8EAS3_HUMAN</name>
<protein>
    <submittedName>
        <fullName evidence="1">Alternative protein ATP11A</fullName>
    </submittedName>
</protein>
<gene>
    <name evidence="1" type="primary">ATP11A</name>
</gene>
<sequence length="90" mass="10570">MGACTQDHSHMYMYPPQTCKLLHTCMHTNVYTSVSSYTHTHTHVYMHQSMCDLQTCRTCTCTHTTDTRVHAPTQYICTYHEQRKFLHTDV</sequence>
<proteinExistence type="predicted"/>